<comment type="caution">
    <text evidence="1">The sequence shown here is derived from an EMBL/GenBank/DDBJ whole genome shotgun (WGS) entry which is preliminary data.</text>
</comment>
<sequence length="105" mass="11686">MVAAAAAVDMMPTSTLNFPGTIPVVKNKIIKPISDNLLLILVTVHTSFRKEDPSLLKTPTVLNFKNDKMAVQNRLLISTLEQIVNLQHPIMLPSTHYKLIEVINL</sequence>
<proteinExistence type="predicted"/>
<dbReference type="EMBL" id="QMFB01000011">
    <property type="protein sequence ID" value="RAV19638.1"/>
    <property type="molecule type" value="Genomic_DNA"/>
</dbReference>
<protein>
    <submittedName>
        <fullName evidence="1">Uncharacterized protein</fullName>
    </submittedName>
</protein>
<name>A0A329MJ97_9BACL</name>
<dbReference type="Proteomes" id="UP000250369">
    <property type="component" value="Unassembled WGS sequence"/>
</dbReference>
<accession>A0A329MJ97</accession>
<organism evidence="1 2">
    <name type="scientific">Paenibacillus contaminans</name>
    <dbReference type="NCBI Taxonomy" id="450362"/>
    <lineage>
        <taxon>Bacteria</taxon>
        <taxon>Bacillati</taxon>
        <taxon>Bacillota</taxon>
        <taxon>Bacilli</taxon>
        <taxon>Bacillales</taxon>
        <taxon>Paenibacillaceae</taxon>
        <taxon>Paenibacillus</taxon>
    </lineage>
</organism>
<gene>
    <name evidence="1" type="ORF">DQG23_19440</name>
</gene>
<dbReference type="AlphaFoldDB" id="A0A329MJ97"/>
<reference evidence="1 2" key="1">
    <citation type="journal article" date="2009" name="Int. J. Syst. Evol. Microbiol.">
        <title>Paenibacillus contaminans sp. nov., isolated from a contaminated laboratory plate.</title>
        <authorList>
            <person name="Chou J.H."/>
            <person name="Lee J.H."/>
            <person name="Lin M.C."/>
            <person name="Chang P.S."/>
            <person name="Arun A.B."/>
            <person name="Young C.C."/>
            <person name="Chen W.M."/>
        </authorList>
    </citation>
    <scope>NUCLEOTIDE SEQUENCE [LARGE SCALE GENOMIC DNA]</scope>
    <source>
        <strain evidence="1 2">CKOBP-6</strain>
    </source>
</reference>
<evidence type="ECO:0000313" key="2">
    <source>
        <dbReference type="Proteomes" id="UP000250369"/>
    </source>
</evidence>
<evidence type="ECO:0000313" key="1">
    <source>
        <dbReference type="EMBL" id="RAV19638.1"/>
    </source>
</evidence>
<keyword evidence="2" id="KW-1185">Reference proteome</keyword>